<dbReference type="GO" id="GO:0043709">
    <property type="term" value="P:cell adhesion involved in single-species biofilm formation"/>
    <property type="evidence" value="ECO:0007669"/>
    <property type="project" value="TreeGrafter"/>
</dbReference>
<comment type="caution">
    <text evidence="6">The sequence shown here is derived from an EMBL/GenBank/DDBJ whole genome shotgun (WGS) entry which is preliminary data.</text>
</comment>
<accession>A0A4U5JUD7</accession>
<dbReference type="OrthoDB" id="9803824at2"/>
<organism evidence="6 7">
    <name type="scientific">Luteimonas gilva</name>
    <dbReference type="NCBI Taxonomy" id="2572684"/>
    <lineage>
        <taxon>Bacteria</taxon>
        <taxon>Pseudomonadati</taxon>
        <taxon>Pseudomonadota</taxon>
        <taxon>Gammaproteobacteria</taxon>
        <taxon>Lysobacterales</taxon>
        <taxon>Lysobacteraceae</taxon>
        <taxon>Luteimonas</taxon>
    </lineage>
</organism>
<proteinExistence type="predicted"/>
<gene>
    <name evidence="6" type="ORF">FCE95_04055</name>
</gene>
<keyword evidence="4" id="KW-0472">Membrane</keyword>
<name>A0A4U5JUD7_9GAMM</name>
<dbReference type="InterPro" id="IPR050469">
    <property type="entry name" value="Diguanylate_Cyclase"/>
</dbReference>
<dbReference type="Gene3D" id="3.30.70.270">
    <property type="match status" value="1"/>
</dbReference>
<dbReference type="PANTHER" id="PTHR45138">
    <property type="entry name" value="REGULATORY COMPONENTS OF SENSORY TRANSDUCTION SYSTEM"/>
    <property type="match status" value="1"/>
</dbReference>
<dbReference type="GO" id="GO:1902201">
    <property type="term" value="P:negative regulation of bacterial-type flagellum-dependent cell motility"/>
    <property type="evidence" value="ECO:0007669"/>
    <property type="project" value="TreeGrafter"/>
</dbReference>
<dbReference type="AlphaFoldDB" id="A0A4U5JUD7"/>
<dbReference type="InterPro" id="IPR029787">
    <property type="entry name" value="Nucleotide_cyclase"/>
</dbReference>
<keyword evidence="4" id="KW-1133">Transmembrane helix</keyword>
<evidence type="ECO:0000256" key="2">
    <source>
        <dbReference type="ARBA" id="ARBA00012528"/>
    </source>
</evidence>
<evidence type="ECO:0000256" key="3">
    <source>
        <dbReference type="ARBA" id="ARBA00034247"/>
    </source>
</evidence>
<comment type="cofactor">
    <cofactor evidence="1">
        <name>Mg(2+)</name>
        <dbReference type="ChEBI" id="CHEBI:18420"/>
    </cofactor>
</comment>
<dbReference type="GO" id="GO:0052621">
    <property type="term" value="F:diguanylate cyclase activity"/>
    <property type="evidence" value="ECO:0007669"/>
    <property type="project" value="UniProtKB-EC"/>
</dbReference>
<reference evidence="6 7" key="1">
    <citation type="submission" date="2019-04" db="EMBL/GenBank/DDBJ databases">
        <title>Reference strain of H23.</title>
        <authorList>
            <person name="Luo X."/>
        </authorList>
    </citation>
    <scope>NUCLEOTIDE SEQUENCE [LARGE SCALE GENOMIC DNA]</scope>
    <source>
        <strain evidence="6 7">H23</strain>
    </source>
</reference>
<dbReference type="PROSITE" id="PS50887">
    <property type="entry name" value="GGDEF"/>
    <property type="match status" value="1"/>
</dbReference>
<dbReference type="Pfam" id="PF00990">
    <property type="entry name" value="GGDEF"/>
    <property type="match status" value="1"/>
</dbReference>
<feature type="transmembrane region" description="Helical" evidence="4">
    <location>
        <begin position="136"/>
        <end position="158"/>
    </location>
</feature>
<evidence type="ECO:0000313" key="7">
    <source>
        <dbReference type="Proteomes" id="UP000308707"/>
    </source>
</evidence>
<evidence type="ECO:0000256" key="4">
    <source>
        <dbReference type="SAM" id="Phobius"/>
    </source>
</evidence>
<dbReference type="PANTHER" id="PTHR45138:SF9">
    <property type="entry name" value="DIGUANYLATE CYCLASE DGCM-RELATED"/>
    <property type="match status" value="1"/>
</dbReference>
<evidence type="ECO:0000313" key="6">
    <source>
        <dbReference type="EMBL" id="TKR33480.1"/>
    </source>
</evidence>
<feature type="transmembrane region" description="Helical" evidence="4">
    <location>
        <begin position="31"/>
        <end position="50"/>
    </location>
</feature>
<dbReference type="FunFam" id="3.30.70.270:FF:000001">
    <property type="entry name" value="Diguanylate cyclase domain protein"/>
    <property type="match status" value="1"/>
</dbReference>
<dbReference type="Proteomes" id="UP000308707">
    <property type="component" value="Unassembled WGS sequence"/>
</dbReference>
<dbReference type="CDD" id="cd01949">
    <property type="entry name" value="GGDEF"/>
    <property type="match status" value="1"/>
</dbReference>
<evidence type="ECO:0000256" key="1">
    <source>
        <dbReference type="ARBA" id="ARBA00001946"/>
    </source>
</evidence>
<dbReference type="SUPFAM" id="SSF55073">
    <property type="entry name" value="Nucleotide cyclase"/>
    <property type="match status" value="1"/>
</dbReference>
<sequence length="332" mass="37065">MSRIHRMRALGLGLGVLPIAAVLYERATPWPFWAMLFLNGYVWPHVAYWLSNRSRDPSRTEFRNLTADSALGGMWIAVMQFNLLPSALLAAMLSMDKIGVAGWRFLGRTAMAQAVACAVAWAALGFPVQIYTSMFVIAACLPFLFAYPMAISTAAWGLGRKVLIQNQMLQYLNRIDDITGLYNRKHWEEAAERELARYQRTRRPAVVMMVDLDDFKSINDGHGHVAGDAMLRAVSEVLRSCLREIDTPARFGGDEFCVLLAETSADGAREVAERIRFAVEKVEISEAPGRRCTVSIGMAEANRLLVSVQDWVNLADSAMYRAKNKGRNRAEA</sequence>
<comment type="catalytic activity">
    <reaction evidence="3">
        <text>2 GTP = 3',3'-c-di-GMP + 2 diphosphate</text>
        <dbReference type="Rhea" id="RHEA:24898"/>
        <dbReference type="ChEBI" id="CHEBI:33019"/>
        <dbReference type="ChEBI" id="CHEBI:37565"/>
        <dbReference type="ChEBI" id="CHEBI:58805"/>
        <dbReference type="EC" id="2.7.7.65"/>
    </reaction>
</comment>
<dbReference type="EMBL" id="SZUA01000001">
    <property type="protein sequence ID" value="TKR33480.1"/>
    <property type="molecule type" value="Genomic_DNA"/>
</dbReference>
<dbReference type="EC" id="2.7.7.65" evidence="2"/>
<dbReference type="SMART" id="SM00267">
    <property type="entry name" value="GGDEF"/>
    <property type="match status" value="1"/>
</dbReference>
<protein>
    <recommendedName>
        <fullName evidence="2">diguanylate cyclase</fullName>
        <ecNumber evidence="2">2.7.7.65</ecNumber>
    </recommendedName>
</protein>
<feature type="transmembrane region" description="Helical" evidence="4">
    <location>
        <begin position="71"/>
        <end position="93"/>
    </location>
</feature>
<keyword evidence="4" id="KW-0812">Transmembrane</keyword>
<dbReference type="NCBIfam" id="TIGR00254">
    <property type="entry name" value="GGDEF"/>
    <property type="match status" value="1"/>
</dbReference>
<dbReference type="Pfam" id="PF05230">
    <property type="entry name" value="MASE2"/>
    <property type="match status" value="1"/>
</dbReference>
<feature type="transmembrane region" description="Helical" evidence="4">
    <location>
        <begin position="105"/>
        <end position="124"/>
    </location>
</feature>
<dbReference type="GO" id="GO:0005886">
    <property type="term" value="C:plasma membrane"/>
    <property type="evidence" value="ECO:0007669"/>
    <property type="project" value="TreeGrafter"/>
</dbReference>
<evidence type="ECO:0000259" key="5">
    <source>
        <dbReference type="PROSITE" id="PS50887"/>
    </source>
</evidence>
<dbReference type="InterPro" id="IPR000160">
    <property type="entry name" value="GGDEF_dom"/>
</dbReference>
<feature type="domain" description="GGDEF" evidence="5">
    <location>
        <begin position="203"/>
        <end position="332"/>
    </location>
</feature>
<keyword evidence="7" id="KW-1185">Reference proteome</keyword>
<dbReference type="InterPro" id="IPR007894">
    <property type="entry name" value="MASE2"/>
</dbReference>
<dbReference type="RefSeq" id="WP_137265688.1">
    <property type="nucleotide sequence ID" value="NZ_SZUA01000001.1"/>
</dbReference>
<dbReference type="InterPro" id="IPR043128">
    <property type="entry name" value="Rev_trsase/Diguanyl_cyclase"/>
</dbReference>